<dbReference type="GO" id="GO:0005524">
    <property type="term" value="F:ATP binding"/>
    <property type="evidence" value="ECO:0007669"/>
    <property type="project" value="UniProtKB-KW"/>
</dbReference>
<dbReference type="Gene3D" id="3.40.50.300">
    <property type="entry name" value="P-loop containing nucleotide triphosphate hydrolases"/>
    <property type="match status" value="1"/>
</dbReference>
<dbReference type="CDD" id="cd03216">
    <property type="entry name" value="ABC_Carb_Monos_I"/>
    <property type="match status" value="1"/>
</dbReference>
<reference evidence="5 6" key="1">
    <citation type="journal article" date="2019" name="Int. J. Syst. Evol. Microbiol.">
        <title>The Global Catalogue of Microorganisms (GCM) 10K type strain sequencing project: providing services to taxonomists for standard genome sequencing and annotation.</title>
        <authorList>
            <consortium name="The Broad Institute Genomics Platform"/>
            <consortium name="The Broad Institute Genome Sequencing Center for Infectious Disease"/>
            <person name="Wu L."/>
            <person name="Ma J."/>
        </authorList>
    </citation>
    <scope>NUCLEOTIDE SEQUENCE [LARGE SCALE GENOMIC DNA]</scope>
    <source>
        <strain evidence="5 6">CGMCC 1.3240</strain>
    </source>
</reference>
<evidence type="ECO:0000259" key="4">
    <source>
        <dbReference type="PROSITE" id="PS50893"/>
    </source>
</evidence>
<dbReference type="PANTHER" id="PTHR43790:SF8">
    <property type="entry name" value="SUGAR ABC TRANSPORTER ATP-BINDING PROTEIN"/>
    <property type="match status" value="1"/>
</dbReference>
<proteinExistence type="predicted"/>
<dbReference type="SMART" id="SM00382">
    <property type="entry name" value="AAA"/>
    <property type="match status" value="1"/>
</dbReference>
<evidence type="ECO:0000256" key="3">
    <source>
        <dbReference type="SAM" id="MobiDB-lite"/>
    </source>
</evidence>
<dbReference type="EMBL" id="JBHSXQ010000007">
    <property type="protein sequence ID" value="MFC6907100.1"/>
    <property type="molecule type" value="Genomic_DNA"/>
</dbReference>
<dbReference type="AlphaFoldDB" id="A0ABD5V6N0"/>
<keyword evidence="6" id="KW-1185">Reference proteome</keyword>
<sequence>MAPTIDREQTEPLLRMENINKWYGSVHALKNVDFSVYPGEIVGLVGDNGAGKSTLVEIITGVHSQTSGDVFWKGERVDISSVNEARKLNIETVFQDQAVVEDRSVAQNLFLGRELTTGVGPIKVLDKETMRTEAEKITRELGLDISSPDQEVRFCSGGEKQGVAIARAMYFDADLVILDEPTTALAISGVRKVLDFVEQLKESGTSVIFITHNLPHAYRICDRFVVFSRGDKVGDLLKEETNTDELEEMQAGVPERDTETTATP</sequence>
<gene>
    <name evidence="5" type="ORF">ACFQGH_18100</name>
</gene>
<keyword evidence="2 5" id="KW-0067">ATP-binding</keyword>
<keyword evidence="1" id="KW-0547">Nucleotide-binding</keyword>
<evidence type="ECO:0000256" key="2">
    <source>
        <dbReference type="ARBA" id="ARBA00022840"/>
    </source>
</evidence>
<organism evidence="5 6">
    <name type="scientific">Halalkalicoccus tibetensis</name>
    <dbReference type="NCBI Taxonomy" id="175632"/>
    <lineage>
        <taxon>Archaea</taxon>
        <taxon>Methanobacteriati</taxon>
        <taxon>Methanobacteriota</taxon>
        <taxon>Stenosarchaea group</taxon>
        <taxon>Halobacteria</taxon>
        <taxon>Halobacteriales</taxon>
        <taxon>Halococcaceae</taxon>
        <taxon>Halalkalicoccus</taxon>
    </lineage>
</organism>
<dbReference type="Pfam" id="PF00005">
    <property type="entry name" value="ABC_tran"/>
    <property type="match status" value="1"/>
</dbReference>
<accession>A0ABD5V6N0</accession>
<dbReference type="PROSITE" id="PS50893">
    <property type="entry name" value="ABC_TRANSPORTER_2"/>
    <property type="match status" value="1"/>
</dbReference>
<feature type="domain" description="ABC transporter" evidence="4">
    <location>
        <begin position="14"/>
        <end position="254"/>
    </location>
</feature>
<dbReference type="Proteomes" id="UP001596312">
    <property type="component" value="Unassembled WGS sequence"/>
</dbReference>
<dbReference type="InterPro" id="IPR027417">
    <property type="entry name" value="P-loop_NTPase"/>
</dbReference>
<dbReference type="InterPro" id="IPR003593">
    <property type="entry name" value="AAA+_ATPase"/>
</dbReference>
<dbReference type="RefSeq" id="WP_340605688.1">
    <property type="nucleotide sequence ID" value="NZ_JBBMXV010000007.1"/>
</dbReference>
<evidence type="ECO:0000313" key="6">
    <source>
        <dbReference type="Proteomes" id="UP001596312"/>
    </source>
</evidence>
<dbReference type="SUPFAM" id="SSF52540">
    <property type="entry name" value="P-loop containing nucleoside triphosphate hydrolases"/>
    <property type="match status" value="1"/>
</dbReference>
<feature type="region of interest" description="Disordered" evidence="3">
    <location>
        <begin position="240"/>
        <end position="264"/>
    </location>
</feature>
<protein>
    <submittedName>
        <fullName evidence="5">ATP-binding cassette domain-containing protein</fullName>
    </submittedName>
</protein>
<dbReference type="InterPro" id="IPR003439">
    <property type="entry name" value="ABC_transporter-like_ATP-bd"/>
</dbReference>
<dbReference type="InterPro" id="IPR050107">
    <property type="entry name" value="ABC_carbohydrate_import_ATPase"/>
</dbReference>
<feature type="compositionally biased region" description="Basic and acidic residues" evidence="3">
    <location>
        <begin position="254"/>
        <end position="264"/>
    </location>
</feature>
<name>A0ABD5V6N0_9EURY</name>
<evidence type="ECO:0000313" key="5">
    <source>
        <dbReference type="EMBL" id="MFC6907100.1"/>
    </source>
</evidence>
<comment type="caution">
    <text evidence="5">The sequence shown here is derived from an EMBL/GenBank/DDBJ whole genome shotgun (WGS) entry which is preliminary data.</text>
</comment>
<dbReference type="PANTHER" id="PTHR43790">
    <property type="entry name" value="CARBOHYDRATE TRANSPORT ATP-BINDING PROTEIN MG119-RELATED"/>
    <property type="match status" value="1"/>
</dbReference>
<evidence type="ECO:0000256" key="1">
    <source>
        <dbReference type="ARBA" id="ARBA00022741"/>
    </source>
</evidence>